<comment type="caution">
    <text evidence="9">The sequence shown here is derived from an EMBL/GenBank/DDBJ whole genome shotgun (WGS) entry which is preliminary data.</text>
</comment>
<dbReference type="EMBL" id="JAGKHQ010000008">
    <property type="protein sequence ID" value="KAG7510392.1"/>
    <property type="molecule type" value="Genomic_DNA"/>
</dbReference>
<dbReference type="FunFam" id="1.20.58.70:FF:000042">
    <property type="entry name" value="Syntaxin 11b, tandem duplicate 2"/>
    <property type="match status" value="1"/>
</dbReference>
<evidence type="ECO:0000256" key="4">
    <source>
        <dbReference type="ARBA" id="ARBA00023054"/>
    </source>
</evidence>
<dbReference type="FunFam" id="1.20.5.110:FF:000022">
    <property type="entry name" value="Syntaxin 19"/>
    <property type="match status" value="1"/>
</dbReference>
<name>A0AAV6S221_SOLSE</name>
<comment type="similarity">
    <text evidence="2 6">Belongs to the syntaxin family.</text>
</comment>
<keyword evidence="5" id="KW-0472">Membrane</keyword>
<dbReference type="GO" id="GO:0031629">
    <property type="term" value="P:synaptic vesicle fusion to presynaptic active zone membrane"/>
    <property type="evidence" value="ECO:0007669"/>
    <property type="project" value="TreeGrafter"/>
</dbReference>
<dbReference type="Pfam" id="PF00804">
    <property type="entry name" value="Syntaxin"/>
    <property type="match status" value="1"/>
</dbReference>
<dbReference type="InterPro" id="IPR000727">
    <property type="entry name" value="T_SNARE_dom"/>
</dbReference>
<dbReference type="SMART" id="SM00397">
    <property type="entry name" value="t_SNARE"/>
    <property type="match status" value="1"/>
</dbReference>
<feature type="domain" description="T-SNARE coiled-coil homology" evidence="8">
    <location>
        <begin position="267"/>
        <end position="329"/>
    </location>
</feature>
<evidence type="ECO:0000256" key="3">
    <source>
        <dbReference type="ARBA" id="ARBA00022448"/>
    </source>
</evidence>
<dbReference type="GO" id="GO:0006886">
    <property type="term" value="P:intracellular protein transport"/>
    <property type="evidence" value="ECO:0007669"/>
    <property type="project" value="InterPro"/>
</dbReference>
<evidence type="ECO:0000256" key="5">
    <source>
        <dbReference type="ARBA" id="ARBA00023136"/>
    </source>
</evidence>
<dbReference type="CDD" id="cd00179">
    <property type="entry name" value="SynN"/>
    <property type="match status" value="1"/>
</dbReference>
<evidence type="ECO:0000256" key="1">
    <source>
        <dbReference type="ARBA" id="ARBA00004184"/>
    </source>
</evidence>
<evidence type="ECO:0000256" key="2">
    <source>
        <dbReference type="ARBA" id="ARBA00009063"/>
    </source>
</evidence>
<dbReference type="PROSITE" id="PS00914">
    <property type="entry name" value="SYNTAXIN"/>
    <property type="match status" value="1"/>
</dbReference>
<evidence type="ECO:0000313" key="9">
    <source>
        <dbReference type="EMBL" id="KAG7510392.1"/>
    </source>
</evidence>
<feature type="coiled-coil region" evidence="7">
    <location>
        <begin position="104"/>
        <end position="131"/>
    </location>
</feature>
<gene>
    <name evidence="9" type="ORF">JOB18_020634</name>
</gene>
<dbReference type="Pfam" id="PF05739">
    <property type="entry name" value="SNARE"/>
    <property type="match status" value="1"/>
</dbReference>
<dbReference type="AlphaFoldDB" id="A0AAV6S221"/>
<keyword evidence="3" id="KW-0813">Transport</keyword>
<dbReference type="Proteomes" id="UP000693946">
    <property type="component" value="Linkage Group LG16"/>
</dbReference>
<proteinExistence type="inferred from homology"/>
<dbReference type="GO" id="GO:0005484">
    <property type="term" value="F:SNAP receptor activity"/>
    <property type="evidence" value="ECO:0007669"/>
    <property type="project" value="InterPro"/>
</dbReference>
<dbReference type="PROSITE" id="PS50192">
    <property type="entry name" value="T_SNARE"/>
    <property type="match status" value="1"/>
</dbReference>
<dbReference type="GO" id="GO:0031201">
    <property type="term" value="C:SNARE complex"/>
    <property type="evidence" value="ECO:0007669"/>
    <property type="project" value="TreeGrafter"/>
</dbReference>
<protein>
    <submittedName>
        <fullName evidence="9">Syntaxin-11-like</fullName>
    </submittedName>
</protein>
<reference evidence="9 10" key="1">
    <citation type="journal article" date="2021" name="Sci. Rep.">
        <title>Chromosome anchoring in Senegalese sole (Solea senegalensis) reveals sex-associated markers and genome rearrangements in flatfish.</title>
        <authorList>
            <person name="Guerrero-Cozar I."/>
            <person name="Gomez-Garrido J."/>
            <person name="Berbel C."/>
            <person name="Martinez-Blanch J.F."/>
            <person name="Alioto T."/>
            <person name="Claros M.G."/>
            <person name="Gagnaire P.A."/>
            <person name="Manchado M."/>
        </authorList>
    </citation>
    <scope>NUCLEOTIDE SEQUENCE [LARGE SCALE GENOMIC DNA]</scope>
    <source>
        <strain evidence="9">Sse05_10M</strain>
    </source>
</reference>
<keyword evidence="4 7" id="KW-0175">Coiled coil</keyword>
<dbReference type="GO" id="GO:0008021">
    <property type="term" value="C:synaptic vesicle"/>
    <property type="evidence" value="ECO:0007669"/>
    <property type="project" value="TreeGrafter"/>
</dbReference>
<evidence type="ECO:0000256" key="6">
    <source>
        <dbReference type="RuleBase" id="RU003858"/>
    </source>
</evidence>
<dbReference type="InterPro" id="IPR006011">
    <property type="entry name" value="Syntaxin_N"/>
</dbReference>
<keyword evidence="10" id="KW-1185">Reference proteome</keyword>
<dbReference type="GO" id="GO:0048278">
    <property type="term" value="P:vesicle docking"/>
    <property type="evidence" value="ECO:0007669"/>
    <property type="project" value="TreeGrafter"/>
</dbReference>
<dbReference type="PANTHER" id="PTHR19957">
    <property type="entry name" value="SYNTAXIN"/>
    <property type="match status" value="1"/>
</dbReference>
<evidence type="ECO:0000256" key="7">
    <source>
        <dbReference type="SAM" id="Coils"/>
    </source>
</evidence>
<accession>A0AAV6S221</accession>
<evidence type="ECO:0000313" key="10">
    <source>
        <dbReference type="Proteomes" id="UP000693946"/>
    </source>
</evidence>
<dbReference type="InterPro" id="IPR045242">
    <property type="entry name" value="Syntaxin"/>
</dbReference>
<comment type="subcellular location">
    <subcellularLocation>
        <location evidence="1">Endomembrane system</location>
        <topology evidence="1">Peripheral membrane protein</topology>
    </subcellularLocation>
</comment>
<sequence>MQVKSVKCGGGRGVVFRLSSCSSSSSLCVSVSVSLSLCLCVLQVDVCWRTTHRGEMRDRLYELQNFTLQPVEETHSPEENYNHPPDDEELLEQQAVVFDGEDLIESMHREVQTMRKNIQQLRTDVKRLGKQNSRFLTSVRRISSIKRDSNALGRDIKVRGEAIYARLEQMGKLCKHLDEEQGPTSATARMVRSQYVSLTNTFHNAISEYNEAEMAQRENCKTRIQRQAEIMGKEVSREQIDEMIETGKWNVFSDNLLLEGKTARSALSEIETRHKELLELEGRIRDIHELFSQMAMLVEEQGCMLDNIEANVSATEDYVTKASAQVKKAVRYKKNNPCKKLFCCCFPCCN</sequence>
<evidence type="ECO:0000259" key="8">
    <source>
        <dbReference type="PROSITE" id="PS50192"/>
    </source>
</evidence>
<dbReference type="GO" id="GO:0000149">
    <property type="term" value="F:SNARE binding"/>
    <property type="evidence" value="ECO:0007669"/>
    <property type="project" value="TreeGrafter"/>
</dbReference>
<dbReference type="SMART" id="SM00503">
    <property type="entry name" value="SynN"/>
    <property type="match status" value="1"/>
</dbReference>
<dbReference type="GO" id="GO:0048787">
    <property type="term" value="C:presynaptic active zone membrane"/>
    <property type="evidence" value="ECO:0007669"/>
    <property type="project" value="TreeGrafter"/>
</dbReference>
<dbReference type="InterPro" id="IPR006012">
    <property type="entry name" value="Syntaxin/epimorphin_CS"/>
</dbReference>
<dbReference type="PANTHER" id="PTHR19957:SF30">
    <property type="entry name" value="SYNTAXIN-11"/>
    <property type="match status" value="1"/>
</dbReference>
<organism evidence="9 10">
    <name type="scientific">Solea senegalensis</name>
    <name type="common">Senegalese sole</name>
    <dbReference type="NCBI Taxonomy" id="28829"/>
    <lineage>
        <taxon>Eukaryota</taxon>
        <taxon>Metazoa</taxon>
        <taxon>Chordata</taxon>
        <taxon>Craniata</taxon>
        <taxon>Vertebrata</taxon>
        <taxon>Euteleostomi</taxon>
        <taxon>Actinopterygii</taxon>
        <taxon>Neopterygii</taxon>
        <taxon>Teleostei</taxon>
        <taxon>Neoteleostei</taxon>
        <taxon>Acanthomorphata</taxon>
        <taxon>Carangaria</taxon>
        <taxon>Pleuronectiformes</taxon>
        <taxon>Pleuronectoidei</taxon>
        <taxon>Soleidae</taxon>
        <taxon>Solea</taxon>
    </lineage>
</organism>